<organism evidence="2 3">
    <name type="scientific">Actinophytocola algeriensis</name>
    <dbReference type="NCBI Taxonomy" id="1768010"/>
    <lineage>
        <taxon>Bacteria</taxon>
        <taxon>Bacillati</taxon>
        <taxon>Actinomycetota</taxon>
        <taxon>Actinomycetes</taxon>
        <taxon>Pseudonocardiales</taxon>
        <taxon>Pseudonocardiaceae</taxon>
    </lineage>
</organism>
<protein>
    <recommendedName>
        <fullName evidence="1">Microcin J25-processing protein McjB C-terminal domain-containing protein</fullName>
    </recommendedName>
</protein>
<dbReference type="AlphaFoldDB" id="A0A7W7VDS2"/>
<dbReference type="Pfam" id="PF13471">
    <property type="entry name" value="Transglut_core3"/>
    <property type="match status" value="1"/>
</dbReference>
<dbReference type="EMBL" id="JACHJQ010000003">
    <property type="protein sequence ID" value="MBB4906285.1"/>
    <property type="molecule type" value="Genomic_DNA"/>
</dbReference>
<keyword evidence="3" id="KW-1185">Reference proteome</keyword>
<evidence type="ECO:0000313" key="3">
    <source>
        <dbReference type="Proteomes" id="UP000520767"/>
    </source>
</evidence>
<name>A0A7W7VDS2_9PSEU</name>
<evidence type="ECO:0000313" key="2">
    <source>
        <dbReference type="EMBL" id="MBB4906285.1"/>
    </source>
</evidence>
<dbReference type="NCBIfam" id="NF033537">
    <property type="entry name" value="lasso_biosyn_B2"/>
    <property type="match status" value="1"/>
</dbReference>
<sequence>MRRRARFALELLRALFWLTRIERGLRRSDLPAVCRLLGIACDVRSAAPPATERAVLPRTTRTPVYACQYAVAHWPPGNTCLRRCLVLGRRLRHLGPVLRIGVRRDESGEFVAHSWLEIDGRTLDPESARYATLGTA</sequence>
<proteinExistence type="predicted"/>
<reference evidence="2 3" key="1">
    <citation type="submission" date="2020-08" db="EMBL/GenBank/DDBJ databases">
        <title>Genomic Encyclopedia of Type Strains, Phase III (KMG-III): the genomes of soil and plant-associated and newly described type strains.</title>
        <authorList>
            <person name="Whitman W."/>
        </authorList>
    </citation>
    <scope>NUCLEOTIDE SEQUENCE [LARGE SCALE GENOMIC DNA]</scope>
    <source>
        <strain evidence="2 3">CECT 8960</strain>
    </source>
</reference>
<gene>
    <name evidence="2" type="ORF">FHR82_002505</name>
</gene>
<comment type="caution">
    <text evidence="2">The sequence shown here is derived from an EMBL/GenBank/DDBJ whole genome shotgun (WGS) entry which is preliminary data.</text>
</comment>
<dbReference type="RefSeq" id="WP_225944006.1">
    <property type="nucleotide sequence ID" value="NZ_JACHJQ010000003.1"/>
</dbReference>
<feature type="domain" description="Microcin J25-processing protein McjB C-terminal" evidence="1">
    <location>
        <begin position="31"/>
        <end position="127"/>
    </location>
</feature>
<accession>A0A7W7VDS2</accession>
<dbReference type="InterPro" id="IPR032708">
    <property type="entry name" value="McjB_C"/>
</dbReference>
<evidence type="ECO:0000259" key="1">
    <source>
        <dbReference type="Pfam" id="PF13471"/>
    </source>
</evidence>
<dbReference type="InterPro" id="IPR053521">
    <property type="entry name" value="McjB-like"/>
</dbReference>
<dbReference type="Proteomes" id="UP000520767">
    <property type="component" value="Unassembled WGS sequence"/>
</dbReference>